<feature type="compositionally biased region" description="Polar residues" evidence="1">
    <location>
        <begin position="184"/>
        <end position="197"/>
    </location>
</feature>
<dbReference type="InterPro" id="IPR024138">
    <property type="entry name" value="Pericentriolar_Pcm1"/>
</dbReference>
<dbReference type="Pfam" id="PF15717">
    <property type="entry name" value="PCM1_C"/>
    <property type="match status" value="1"/>
</dbReference>
<dbReference type="PANTHER" id="PTHR14164:SF12">
    <property type="entry name" value="PERICENTRIOLAR MATERIAL 1 PROTEIN"/>
    <property type="match status" value="1"/>
</dbReference>
<dbReference type="Proteomes" id="UP000837857">
    <property type="component" value="Chromosome 3"/>
</dbReference>
<name>A0ABN8IT24_9NEOP</name>
<feature type="non-terminal residue" evidence="3">
    <location>
        <position position="560"/>
    </location>
</feature>
<sequence length="560" mass="61020">MLYIYHRSSHKHGYSRQNLLSANSKTNADGHLGSSGAHNPHPLVERSHNTLHHTSTSTSPSVTPKRNSNAAGPAQPPAAPPPQANNEDPPNRHRNVTYERSLSFSSAPDVLNVNQNSESETAPHPRNVDDAAAPNVNLNRQEAAANFRNLNITNPIPEIIQSHANNLNNTANSKRKSSTKLPAKNSTNRRNCSSLDFSQTSNVNIAGTSEAPNPNLASTSREVQEKATSKLFDLLRENVYSEVTTLIGVNESHPDFLIQLFRELQLISSDPLRQKVLQSIRNVLHSYSSIVENQRNDDGEECDADAVTTTSDDAANYHGCNSHSVQSAMQIDNKIVRFLLIKSDEIFTSELLEALASLIISSATDCKQPKKRLLELLSKYEGMRVCDISGDIIESLPLFISGSSEGDDSAHLTSEMSESSILQDVAGSLNLFSSSETQLHQLNGCPYDMWPAHAHAHAHVHVDLDGADSNGARSQEGKVDLIDCSEMNNGDLAEADQSCHADVAEIGANSNDEVSNNAEGLPDVVDTDEVTPTEAEAEWLGLDRVPTRLHTEESSEKQKD</sequence>
<evidence type="ECO:0000256" key="1">
    <source>
        <dbReference type="SAM" id="MobiDB-lite"/>
    </source>
</evidence>
<protein>
    <recommendedName>
        <fullName evidence="2">Pericentriolar material 1 protein C-terminal domain-containing protein</fullName>
    </recommendedName>
</protein>
<feature type="domain" description="Pericentriolar material 1 protein C-terminal" evidence="2">
    <location>
        <begin position="231"/>
        <end position="303"/>
    </location>
</feature>
<feature type="compositionally biased region" description="Low complexity" evidence="1">
    <location>
        <begin position="52"/>
        <end position="73"/>
    </location>
</feature>
<accession>A0ABN8IT24</accession>
<feature type="region of interest" description="Disordered" evidence="1">
    <location>
        <begin position="168"/>
        <end position="197"/>
    </location>
</feature>
<evidence type="ECO:0000313" key="4">
    <source>
        <dbReference type="Proteomes" id="UP000837857"/>
    </source>
</evidence>
<feature type="region of interest" description="Disordered" evidence="1">
    <location>
        <begin position="511"/>
        <end position="531"/>
    </location>
</feature>
<dbReference type="PANTHER" id="PTHR14164">
    <property type="entry name" value="PERICENTRIOLAR MATERIAL 1-RELATED"/>
    <property type="match status" value="1"/>
</dbReference>
<proteinExistence type="predicted"/>
<feature type="region of interest" description="Disordered" evidence="1">
    <location>
        <begin position="24"/>
        <end position="94"/>
    </location>
</feature>
<dbReference type="EMBL" id="OW152815">
    <property type="protein sequence ID" value="CAH2062793.1"/>
    <property type="molecule type" value="Genomic_DNA"/>
</dbReference>
<keyword evidence="4" id="KW-1185">Reference proteome</keyword>
<organism evidence="3 4">
    <name type="scientific">Iphiclides podalirius</name>
    <name type="common">scarce swallowtail</name>
    <dbReference type="NCBI Taxonomy" id="110791"/>
    <lineage>
        <taxon>Eukaryota</taxon>
        <taxon>Metazoa</taxon>
        <taxon>Ecdysozoa</taxon>
        <taxon>Arthropoda</taxon>
        <taxon>Hexapoda</taxon>
        <taxon>Insecta</taxon>
        <taxon>Pterygota</taxon>
        <taxon>Neoptera</taxon>
        <taxon>Endopterygota</taxon>
        <taxon>Lepidoptera</taxon>
        <taxon>Glossata</taxon>
        <taxon>Ditrysia</taxon>
        <taxon>Papilionoidea</taxon>
        <taxon>Papilionidae</taxon>
        <taxon>Papilioninae</taxon>
        <taxon>Iphiclides</taxon>
    </lineage>
</organism>
<evidence type="ECO:0000313" key="3">
    <source>
        <dbReference type="EMBL" id="CAH2062793.1"/>
    </source>
</evidence>
<feature type="compositionally biased region" description="Pro residues" evidence="1">
    <location>
        <begin position="74"/>
        <end position="83"/>
    </location>
</feature>
<gene>
    <name evidence="3" type="ORF">IPOD504_LOCUS12184</name>
</gene>
<dbReference type="InterPro" id="IPR031446">
    <property type="entry name" value="PCM1_C"/>
</dbReference>
<reference evidence="3" key="1">
    <citation type="submission" date="2022-03" db="EMBL/GenBank/DDBJ databases">
        <authorList>
            <person name="Martin H S."/>
        </authorList>
    </citation>
    <scope>NUCLEOTIDE SEQUENCE</scope>
</reference>
<evidence type="ECO:0000259" key="2">
    <source>
        <dbReference type="Pfam" id="PF15717"/>
    </source>
</evidence>